<keyword evidence="1" id="KW-0732">Signal</keyword>
<dbReference type="RefSeq" id="WP_006706745.1">
    <property type="nucleotide sequence ID" value="NZ_AGCA01000271.1"/>
</dbReference>
<evidence type="ECO:0000313" key="2">
    <source>
        <dbReference type="EMBL" id="EGY28973.1"/>
    </source>
</evidence>
<feature type="chain" id="PRO_5003430569" description="P pilus assembly protein, pilin FimA" evidence="1">
    <location>
        <begin position="26"/>
        <end position="217"/>
    </location>
</feature>
<protein>
    <recommendedName>
        <fullName evidence="4">P pilus assembly protein, pilin FimA</fullName>
    </recommendedName>
</protein>
<evidence type="ECO:0000256" key="1">
    <source>
        <dbReference type="SAM" id="SignalP"/>
    </source>
</evidence>
<reference evidence="2 3" key="1">
    <citation type="journal article" date="2012" name="Genome Res.">
        <title>Genomic basis of endosymbiont-conferred protection against an insect parasitoid.</title>
        <authorList>
            <person name="Hansen A.K."/>
            <person name="Vorburger C."/>
            <person name="Moran N.A."/>
        </authorList>
    </citation>
    <scope>NUCLEOTIDE SEQUENCE [LARGE SCALE GENOMIC DNA]</scope>
    <source>
        <strain evidence="3">R5.15</strain>
    </source>
</reference>
<sequence length="217" mass="23603">MFLKKKVALLASMLVLNSWAGSVLAGESSTTLTVQASLKPTSCDVTLTKPDLDFGVVRQGETKTESTDLQINCSNKTLVSVSVKDNNYEAEHNTTDNQFVLVDTDKKRQGSFSFKLGQLAMENDENEAAFITSADGKTDSNTWSRVSEGYYLNHADSNAQNKFLSVGNSKGKALNQLAPSAYKNYTFPLIVELTMGENALTTGDKLLGNATFDVTYI</sequence>
<dbReference type="Proteomes" id="UP000004116">
    <property type="component" value="Unassembled WGS sequence"/>
</dbReference>
<evidence type="ECO:0000313" key="3">
    <source>
        <dbReference type="Proteomes" id="UP000004116"/>
    </source>
</evidence>
<dbReference type="AlphaFoldDB" id="G2GZ56"/>
<name>G2GZ56_9ENTR</name>
<evidence type="ECO:0008006" key="4">
    <source>
        <dbReference type="Google" id="ProtNLM"/>
    </source>
</evidence>
<accession>G2GZ56</accession>
<keyword evidence="3" id="KW-1185">Reference proteome</keyword>
<proteinExistence type="predicted"/>
<organism evidence="2 3">
    <name type="scientific">Candidatus Regiella insecticola 5.15</name>
    <dbReference type="NCBI Taxonomy" id="1005043"/>
    <lineage>
        <taxon>Bacteria</taxon>
        <taxon>Pseudomonadati</taxon>
        <taxon>Pseudomonadota</taxon>
        <taxon>Gammaproteobacteria</taxon>
        <taxon>Enterobacterales</taxon>
        <taxon>Enterobacteriaceae</taxon>
        <taxon>aphid secondary symbionts</taxon>
        <taxon>Candidatus Regiella</taxon>
    </lineage>
</organism>
<gene>
    <name evidence="2" type="ORF">Rin_00010710</name>
</gene>
<dbReference type="EMBL" id="AGCA01000271">
    <property type="protein sequence ID" value="EGY28973.1"/>
    <property type="molecule type" value="Genomic_DNA"/>
</dbReference>
<comment type="caution">
    <text evidence="2">The sequence shown here is derived from an EMBL/GenBank/DDBJ whole genome shotgun (WGS) entry which is preliminary data.</text>
</comment>
<feature type="signal peptide" evidence="1">
    <location>
        <begin position="1"/>
        <end position="25"/>
    </location>
</feature>